<dbReference type="SUPFAM" id="SSF52151">
    <property type="entry name" value="FabD/lysophospholipase-like"/>
    <property type="match status" value="1"/>
</dbReference>
<dbReference type="Gene3D" id="1.10.1200.10">
    <property type="entry name" value="ACP-like"/>
    <property type="match status" value="1"/>
</dbReference>
<dbReference type="OrthoDB" id="329835at2759"/>
<dbReference type="InterPro" id="IPR042104">
    <property type="entry name" value="PKS_dehydratase_sf"/>
</dbReference>
<keyword evidence="1" id="KW-0596">Phosphopantetheine</keyword>
<dbReference type="InterPro" id="IPR020806">
    <property type="entry name" value="PKS_PP-bd"/>
</dbReference>
<dbReference type="InterPro" id="IPR009081">
    <property type="entry name" value="PP-bd_ACP"/>
</dbReference>
<dbReference type="Pfam" id="PF08240">
    <property type="entry name" value="ADH_N"/>
    <property type="match status" value="1"/>
</dbReference>
<dbReference type="InterPro" id="IPR001227">
    <property type="entry name" value="Ac_transferase_dom_sf"/>
</dbReference>
<dbReference type="InterPro" id="IPR036736">
    <property type="entry name" value="ACP-like_sf"/>
</dbReference>
<evidence type="ECO:0000256" key="1">
    <source>
        <dbReference type="ARBA" id="ARBA00022450"/>
    </source>
</evidence>
<dbReference type="InterPro" id="IPR050091">
    <property type="entry name" value="PKS_NRPS_Biosynth_Enz"/>
</dbReference>
<dbReference type="InterPro" id="IPR049551">
    <property type="entry name" value="PKS_DH_C"/>
</dbReference>
<feature type="region of interest" description="C-terminal hotdog fold" evidence="8">
    <location>
        <begin position="1117"/>
        <end position="1269"/>
    </location>
</feature>
<dbReference type="PROSITE" id="PS50075">
    <property type="entry name" value="CARRIER"/>
    <property type="match status" value="1"/>
</dbReference>
<dbReference type="PROSITE" id="PS00606">
    <property type="entry name" value="KS3_1"/>
    <property type="match status" value="1"/>
</dbReference>
<evidence type="ECO:0000259" key="11">
    <source>
        <dbReference type="PROSITE" id="PS52019"/>
    </source>
</evidence>
<evidence type="ECO:0000259" key="10">
    <source>
        <dbReference type="PROSITE" id="PS52004"/>
    </source>
</evidence>
<dbReference type="SMART" id="SM00827">
    <property type="entry name" value="PKS_AT"/>
    <property type="match status" value="1"/>
</dbReference>
<keyword evidence="13" id="KW-1185">Reference proteome</keyword>
<dbReference type="SMART" id="SM00826">
    <property type="entry name" value="PKS_DH"/>
    <property type="match status" value="1"/>
</dbReference>
<keyword evidence="5" id="KW-0560">Oxidoreductase</keyword>
<dbReference type="SUPFAM" id="SSF55048">
    <property type="entry name" value="Probable ACP-binding domain of malonyl-CoA ACP transacylase"/>
    <property type="match status" value="1"/>
</dbReference>
<dbReference type="PROSITE" id="PS52019">
    <property type="entry name" value="PKS_MFAS_DH"/>
    <property type="match status" value="1"/>
</dbReference>
<keyword evidence="6" id="KW-0511">Multifunctional enzyme</keyword>
<feature type="active site" description="Proton donor; for dehydratase activity" evidence="8">
    <location>
        <position position="1182"/>
    </location>
</feature>
<dbReference type="InterPro" id="IPR013217">
    <property type="entry name" value="Methyltransf_12"/>
</dbReference>
<dbReference type="Proteomes" id="UP000770015">
    <property type="component" value="Unassembled WGS sequence"/>
</dbReference>
<dbReference type="Pfam" id="PF00109">
    <property type="entry name" value="ketoacyl-synt"/>
    <property type="match status" value="1"/>
</dbReference>
<dbReference type="Gene3D" id="3.40.50.720">
    <property type="entry name" value="NAD(P)-binding Rossmann-like Domain"/>
    <property type="match status" value="1"/>
</dbReference>
<dbReference type="InterPro" id="IPR018201">
    <property type="entry name" value="Ketoacyl_synth_AS"/>
</dbReference>
<evidence type="ECO:0000256" key="7">
    <source>
        <dbReference type="ARBA" id="ARBA00023315"/>
    </source>
</evidence>
<dbReference type="InterPro" id="IPR029063">
    <property type="entry name" value="SAM-dependent_MTases_sf"/>
</dbReference>
<dbReference type="SUPFAM" id="SSF51735">
    <property type="entry name" value="NAD(P)-binding Rossmann-fold domains"/>
    <property type="match status" value="2"/>
</dbReference>
<dbReference type="Pfam" id="PF02801">
    <property type="entry name" value="Ketoacyl-synt_C"/>
    <property type="match status" value="1"/>
</dbReference>
<evidence type="ECO:0000313" key="13">
    <source>
        <dbReference type="Proteomes" id="UP000770015"/>
    </source>
</evidence>
<proteinExistence type="predicted"/>
<dbReference type="Pfam" id="PF23297">
    <property type="entry name" value="ACP_SdgA_C"/>
    <property type="match status" value="1"/>
</dbReference>
<dbReference type="InterPro" id="IPR014043">
    <property type="entry name" value="Acyl_transferase_dom"/>
</dbReference>
<dbReference type="GO" id="GO:1901336">
    <property type="term" value="P:lactone biosynthetic process"/>
    <property type="evidence" value="ECO:0007669"/>
    <property type="project" value="UniProtKB-ARBA"/>
</dbReference>
<dbReference type="SMART" id="SM00823">
    <property type="entry name" value="PKS_PP"/>
    <property type="match status" value="1"/>
</dbReference>
<dbReference type="Gene3D" id="3.40.366.10">
    <property type="entry name" value="Malonyl-Coenzyme A Acyl Carrier Protein, domain 2"/>
    <property type="match status" value="1"/>
</dbReference>
<dbReference type="GO" id="GO:0044550">
    <property type="term" value="P:secondary metabolite biosynthetic process"/>
    <property type="evidence" value="ECO:0007669"/>
    <property type="project" value="TreeGrafter"/>
</dbReference>
<dbReference type="SUPFAM" id="SSF47336">
    <property type="entry name" value="ACP-like"/>
    <property type="match status" value="1"/>
</dbReference>
<feature type="domain" description="Carrier" evidence="9">
    <location>
        <begin position="2464"/>
        <end position="2541"/>
    </location>
</feature>
<feature type="domain" description="PKS/mFAS DH" evidence="11">
    <location>
        <begin position="952"/>
        <end position="1269"/>
    </location>
</feature>
<feature type="region of interest" description="N-terminal hotdog fold" evidence="8">
    <location>
        <begin position="952"/>
        <end position="1088"/>
    </location>
</feature>
<dbReference type="PROSITE" id="PS00012">
    <property type="entry name" value="PHOSPHOPANTETHEINE"/>
    <property type="match status" value="1"/>
</dbReference>
<dbReference type="Pfam" id="PF16197">
    <property type="entry name" value="KAsynt_C_assoc"/>
    <property type="match status" value="1"/>
</dbReference>
<dbReference type="PANTHER" id="PTHR43775:SF29">
    <property type="entry name" value="ASPERFURANONE POLYKETIDE SYNTHASE AFOG-RELATED"/>
    <property type="match status" value="1"/>
</dbReference>
<dbReference type="Gene3D" id="3.40.50.150">
    <property type="entry name" value="Vaccinia Virus protein VP39"/>
    <property type="match status" value="1"/>
</dbReference>
<organism evidence="12 13">
    <name type="scientific">Plectosphaerella plurivora</name>
    <dbReference type="NCBI Taxonomy" id="936078"/>
    <lineage>
        <taxon>Eukaryota</taxon>
        <taxon>Fungi</taxon>
        <taxon>Dikarya</taxon>
        <taxon>Ascomycota</taxon>
        <taxon>Pezizomycotina</taxon>
        <taxon>Sordariomycetes</taxon>
        <taxon>Hypocreomycetidae</taxon>
        <taxon>Glomerellales</taxon>
        <taxon>Plectosphaerellaceae</taxon>
        <taxon>Plectosphaerella</taxon>
    </lineage>
</organism>
<dbReference type="InterPro" id="IPR036291">
    <property type="entry name" value="NAD(P)-bd_dom_sf"/>
</dbReference>
<accession>A0A9P8V2A2</accession>
<dbReference type="InterPro" id="IPR011032">
    <property type="entry name" value="GroES-like_sf"/>
</dbReference>
<dbReference type="SMART" id="SM00829">
    <property type="entry name" value="PKS_ER"/>
    <property type="match status" value="1"/>
</dbReference>
<dbReference type="InterPro" id="IPR020841">
    <property type="entry name" value="PKS_Beta-ketoAc_synthase_dom"/>
</dbReference>
<dbReference type="GO" id="GO:0031177">
    <property type="term" value="F:phosphopantetheine binding"/>
    <property type="evidence" value="ECO:0007669"/>
    <property type="project" value="InterPro"/>
</dbReference>
<dbReference type="Pfam" id="PF21089">
    <property type="entry name" value="PKS_DH_N"/>
    <property type="match status" value="1"/>
</dbReference>
<dbReference type="InterPro" id="IPR020807">
    <property type="entry name" value="PKS_DH"/>
</dbReference>
<dbReference type="InterPro" id="IPR013154">
    <property type="entry name" value="ADH-like_N"/>
</dbReference>
<dbReference type="FunFam" id="3.40.50.720:FF:000209">
    <property type="entry name" value="Polyketide synthase Pks12"/>
    <property type="match status" value="1"/>
</dbReference>
<dbReference type="InterPro" id="IPR057326">
    <property type="entry name" value="KR_dom"/>
</dbReference>
<dbReference type="Gene3D" id="3.30.70.3290">
    <property type="match status" value="1"/>
</dbReference>
<dbReference type="SUPFAM" id="SSF53335">
    <property type="entry name" value="S-adenosyl-L-methionine-dependent methyltransferases"/>
    <property type="match status" value="1"/>
</dbReference>
<dbReference type="CDD" id="cd02440">
    <property type="entry name" value="AdoMet_MTases"/>
    <property type="match status" value="1"/>
</dbReference>
<dbReference type="GO" id="GO:0016491">
    <property type="term" value="F:oxidoreductase activity"/>
    <property type="evidence" value="ECO:0007669"/>
    <property type="project" value="UniProtKB-KW"/>
</dbReference>
<evidence type="ECO:0000256" key="6">
    <source>
        <dbReference type="ARBA" id="ARBA00023268"/>
    </source>
</evidence>
<gene>
    <name evidence="12" type="ORF">F5X68DRAFT_264576</name>
</gene>
<keyword evidence="4" id="KW-0521">NADP</keyword>
<dbReference type="InterPro" id="IPR006162">
    <property type="entry name" value="Ppantetheine_attach_site"/>
</dbReference>
<protein>
    <submittedName>
        <fullName evidence="12">Polyketide synthase</fullName>
    </submittedName>
</protein>
<dbReference type="InterPro" id="IPR049900">
    <property type="entry name" value="PKS_mFAS_DH"/>
</dbReference>
<dbReference type="CDD" id="cd00833">
    <property type="entry name" value="PKS"/>
    <property type="match status" value="1"/>
</dbReference>
<dbReference type="Pfam" id="PF00698">
    <property type="entry name" value="Acyl_transf_1"/>
    <property type="match status" value="1"/>
</dbReference>
<dbReference type="CDD" id="cd05195">
    <property type="entry name" value="enoyl_red"/>
    <property type="match status" value="1"/>
</dbReference>
<dbReference type="SMART" id="SM00825">
    <property type="entry name" value="PKS_KS"/>
    <property type="match status" value="1"/>
</dbReference>
<keyword evidence="2" id="KW-0597">Phosphoprotein</keyword>
<evidence type="ECO:0000256" key="5">
    <source>
        <dbReference type="ARBA" id="ARBA00023002"/>
    </source>
</evidence>
<evidence type="ECO:0000313" key="12">
    <source>
        <dbReference type="EMBL" id="KAH6673997.1"/>
    </source>
</evidence>
<dbReference type="InterPro" id="IPR016035">
    <property type="entry name" value="Acyl_Trfase/lysoPLipase"/>
</dbReference>
<dbReference type="EMBL" id="JAGSXJ010000026">
    <property type="protein sequence ID" value="KAH6673997.1"/>
    <property type="molecule type" value="Genomic_DNA"/>
</dbReference>
<feature type="active site" description="Proton acceptor; for dehydratase activity" evidence="8">
    <location>
        <position position="984"/>
    </location>
</feature>
<dbReference type="InterPro" id="IPR014031">
    <property type="entry name" value="Ketoacyl_synth_C"/>
</dbReference>
<dbReference type="SUPFAM" id="SSF50129">
    <property type="entry name" value="GroES-like"/>
    <property type="match status" value="1"/>
</dbReference>
<evidence type="ECO:0000259" key="9">
    <source>
        <dbReference type="PROSITE" id="PS50075"/>
    </source>
</evidence>
<dbReference type="GO" id="GO:0004315">
    <property type="term" value="F:3-oxoacyl-[acyl-carrier-protein] synthase activity"/>
    <property type="evidence" value="ECO:0007669"/>
    <property type="project" value="InterPro"/>
</dbReference>
<dbReference type="Gene3D" id="3.90.180.10">
    <property type="entry name" value="Medium-chain alcohol dehydrogenases, catalytic domain"/>
    <property type="match status" value="1"/>
</dbReference>
<dbReference type="Pfam" id="PF08659">
    <property type="entry name" value="KR"/>
    <property type="match status" value="1"/>
</dbReference>
<dbReference type="InterPro" id="IPR016039">
    <property type="entry name" value="Thiolase-like"/>
</dbReference>
<dbReference type="SUPFAM" id="SSF53901">
    <property type="entry name" value="Thiolase-like"/>
    <property type="match status" value="1"/>
</dbReference>
<dbReference type="Pfam" id="PF13602">
    <property type="entry name" value="ADH_zinc_N_2"/>
    <property type="match status" value="1"/>
</dbReference>
<dbReference type="InterPro" id="IPR049552">
    <property type="entry name" value="PKS_DH_N"/>
</dbReference>
<dbReference type="InterPro" id="IPR013968">
    <property type="entry name" value="PKS_KR"/>
</dbReference>
<dbReference type="SMART" id="SM00822">
    <property type="entry name" value="PKS_KR"/>
    <property type="match status" value="1"/>
</dbReference>
<evidence type="ECO:0000256" key="8">
    <source>
        <dbReference type="PROSITE-ProRule" id="PRU01363"/>
    </source>
</evidence>
<evidence type="ECO:0000256" key="3">
    <source>
        <dbReference type="ARBA" id="ARBA00022679"/>
    </source>
</evidence>
<evidence type="ECO:0000256" key="2">
    <source>
        <dbReference type="ARBA" id="ARBA00022553"/>
    </source>
</evidence>
<comment type="caution">
    <text evidence="12">The sequence shown here is derived from an EMBL/GenBank/DDBJ whole genome shotgun (WGS) entry which is preliminary data.</text>
</comment>
<dbReference type="InterPro" id="IPR014030">
    <property type="entry name" value="Ketoacyl_synth_N"/>
</dbReference>
<dbReference type="GO" id="GO:0004312">
    <property type="term" value="F:fatty acid synthase activity"/>
    <property type="evidence" value="ECO:0007669"/>
    <property type="project" value="TreeGrafter"/>
</dbReference>
<dbReference type="InterPro" id="IPR016036">
    <property type="entry name" value="Malonyl_transacylase_ACP-bd"/>
</dbReference>
<keyword evidence="7" id="KW-0012">Acyltransferase</keyword>
<dbReference type="Gene3D" id="3.10.129.110">
    <property type="entry name" value="Polyketide synthase dehydratase"/>
    <property type="match status" value="1"/>
</dbReference>
<dbReference type="Gene3D" id="3.40.47.10">
    <property type="match status" value="1"/>
</dbReference>
<dbReference type="PANTHER" id="PTHR43775">
    <property type="entry name" value="FATTY ACID SYNTHASE"/>
    <property type="match status" value="1"/>
</dbReference>
<sequence>MDESRLPLAAVDGHDGPAPIAIIGMSGKFPGEATTPAKLWDLCSEGRDAWTPIPTTRFNQEAFYHPDSSRNGSNNVKGGFFLEGDLARFDAPFFGFTKAEAASLDPEQRLLLECAYETFENAGVRLEDVSGTETGVYIGTFMNDWGEITRRDPDALPMYQPTGSGHSMLAGRLSYFYNLRGPSMTVDTACSASFVALHNACSALRSGECESALVGGVNSLLNHDFLSTMSSMSFLSADGRSYTYDKRANGYARGEGVACVLLKPLKHAIRDGDTIRAVIRGVALNQDGRTPGITHPSGTQQAALIRRVYAAAGLDPADTSYVETHGTGTQAGDVTEAKALHEAFGTREGRPPLIVGSVKTSIGHLEGASGLAGLVKTVMMLEKGVILPNAGFAEPNDKIRLGEWNMEVPTRARPWTSEGVLRASINNFGYAGTNAHVIVEQASGGDTHNSGSNGTSDVDGQDLVQPVIFALSANDSTSSKQQAQQLAAYLRNEDTSPERQLLKRLAATLSERRSQFPWKAAIVASSRDELAAALETAKSQNSSKVPALGFVFNGQGAQWYAMGRELLAVPVFKDSLVQSSSCLAALGADWDVIEELSRNVDVSRVNEATISQPLCTILQLALVDLLDAWGIRPAAVVGHSSGELAAAYAAGLATRQEVVAAAYLRGIAAASSNNDHDCPGAMAAIPASEERVLDLMGRVRQGKVTIACYNSPSILTVSGDETAVSELVEICKAEGVNARKLLVDVAYHSSRMTTVAEGYIEAMTKAAEILRTKETKETKNHHTCDMFSSVTGVRHQEGAILGPQYWADNLTNPVRFTDAVTAMCTGANSKLQRATAANRKKASIDCLVEIGPHGALAAPIRQILQSQSRLSAVTYLSVLTRNHNALDTALNLAARLYEKGFAVDLVAANGGVSSTNAPLLTNLPAYPWNRETSYWAEPRASKQYRNRRWPRHDLLGAPVNFSNDLEPRWRNWVRASELPWLRDHRVNGLMVYPAAGYIAMAVEGVRQRAIERGANIQGYELRDVRIGQALVIPEPLEEVETMVTMRPYAESARGSSAVWDEFTVFSAAEDGSWTEHCRGLVSVRPRAPPNEVNGAALLQADRQWHVDNRREAESVCANSKTAAELYGAFASIGLEYEGTFASVSSTAFGGGRATGNVVYPDVEACMPMQHHSPFVIHPAFLDSAFQVAFFGVAGGKGAMVPTFIAKAHVSDSVTRSAGDELAVYTKVDRVGLRETDISLQIYDDKKDKAKAVVSVTGLTMTSLGGSAEDTGKEAPKGCYTLRWRPDPELLLPKQLAALCEGLRTEGPNDETLKVLDEATFYMAEEAIARVPVDKLPALTEKSQKLYGSLNGLCDRVYAGDMPQDVSRWTRTSAEERAAVWERVQAAGDEGALYLAVRADLHRIILEETDPLSVVMKNDVLGRYYAADVRMSTQCRQAAAYIDLLANKNPQLKILEIGAGTGGATIPILEALGGSPDQVPRFASYDITDITTGFFEKLRLKTTLWEPLLKYGRLNIEQDPSTQGYGAGTYDVVVASNVLHATEKMDRTLEHVGRLLKPGGKLVLVELMRDVRACTRIFGVFDGWWIGAADRRTDSPLLSEDDWDALLRRTGFTGLDLRVWDLPNPKVHQGTTMISSRAAEANDAEASDLSVVVSDADLDSPFAGKLRDTLSVSGRVDVQTMQDVQPACPVLVVAELSTPILKDPTDHELDQIRSILLNKEAVLWVTRGAKSENPNLNLVSGLFATLRAEVGGSLAHLDLDPERSDQEAAAVIARVLRAVRSDAATGIPRDLDFSERGGVVMIRRCDKEDTFSRAVSSTLDALVPEMQAFCQPGRFLKLRVDKPGLLDSLYFVDDEAEAPEGDEVDIEVQATALNFRDVMMAMGQIETYDLGAECSGVVARVGPEVTSVRVGDRVLAQAFGTFSTLARTREMFVSPIPDGISAEEAAAVPIVYSTAVYALKIARLVAGETVLIHCAAGGLGQALVTLCRLAGAEVFVTVGTTAKKQFVMERLSVPEDHIFSSRDVSFEGGVMRATGGKGVDVVFNSLSSELLRATWACIASFGRFIELGKRDFAVNSRLDMAGFARNVTFAAVDLAAVIRERPEEAAAVQREAVGLVASRKASPPQPVAVYGMEDLQTALRTMQTGRHMGKLVVKPTPKDRVMVLPQKQTRPSFRSDASYLLVGGLGGIGRTWALRMIELGARTLIFMSPSGGKSPQAQAAVDAMRGLGAAVHVFECDVANRDQLSLCLAAVASLPPIKGLFHAGSNFASDLFSNMTAETYATGLRPKVHATWNLHELLPRDMDHFVLFSSAAGIVGNASQAAYTAASSFQDAFAAYRREQLGLPAVSIDFGMVGGVGHVARHDDVRRSLEAQGYAAVSPEECMAVLEAAAARPSWAGSVVVGVGEADGGSDSLVYGTPVMALLRRAAVARAAGEVAARGGANGGGVSAGALRVRTLLKKAATVEEVEGLVAAAVLAKTCSLLMVAADDVDVGRPMSQYGLDSLIAVEMRNWIASEIEVTVPVLQLLGSQSIGELSRGIAHQTRVVKALGMKDGSV</sequence>
<dbReference type="GO" id="GO:0006633">
    <property type="term" value="P:fatty acid biosynthetic process"/>
    <property type="evidence" value="ECO:0007669"/>
    <property type="project" value="InterPro"/>
</dbReference>
<reference evidence="12" key="1">
    <citation type="journal article" date="2021" name="Nat. Commun.">
        <title>Genetic determinants of endophytism in the Arabidopsis root mycobiome.</title>
        <authorList>
            <person name="Mesny F."/>
            <person name="Miyauchi S."/>
            <person name="Thiergart T."/>
            <person name="Pickel B."/>
            <person name="Atanasova L."/>
            <person name="Karlsson M."/>
            <person name="Huettel B."/>
            <person name="Barry K.W."/>
            <person name="Haridas S."/>
            <person name="Chen C."/>
            <person name="Bauer D."/>
            <person name="Andreopoulos W."/>
            <person name="Pangilinan J."/>
            <person name="LaButti K."/>
            <person name="Riley R."/>
            <person name="Lipzen A."/>
            <person name="Clum A."/>
            <person name="Drula E."/>
            <person name="Henrissat B."/>
            <person name="Kohler A."/>
            <person name="Grigoriev I.V."/>
            <person name="Martin F.M."/>
            <person name="Hacquard S."/>
        </authorList>
    </citation>
    <scope>NUCLEOTIDE SEQUENCE</scope>
    <source>
        <strain evidence="12">MPI-SDFR-AT-0117</strain>
    </source>
</reference>
<dbReference type="Pfam" id="PF08242">
    <property type="entry name" value="Methyltransf_12"/>
    <property type="match status" value="1"/>
</dbReference>
<dbReference type="Pfam" id="PF14765">
    <property type="entry name" value="PS-DH"/>
    <property type="match status" value="1"/>
</dbReference>
<keyword evidence="3" id="KW-0808">Transferase</keyword>
<dbReference type="InterPro" id="IPR032821">
    <property type="entry name" value="PKS_assoc"/>
</dbReference>
<dbReference type="InterPro" id="IPR020843">
    <property type="entry name" value="ER"/>
</dbReference>
<dbReference type="PROSITE" id="PS52004">
    <property type="entry name" value="KS3_2"/>
    <property type="match status" value="1"/>
</dbReference>
<name>A0A9P8V2A2_9PEZI</name>
<evidence type="ECO:0000256" key="4">
    <source>
        <dbReference type="ARBA" id="ARBA00022857"/>
    </source>
</evidence>
<feature type="domain" description="Ketosynthase family 3 (KS3)" evidence="10">
    <location>
        <begin position="17"/>
        <end position="441"/>
    </location>
</feature>